<sequence>MFLDAPIIRLTGGGIISENKRLILACIVDAYPTVDSYEWYKNDEKLNISPLTSSFIIEKISKDDAGIYACSARNTLKFLNGSSMEKFDKSQARVTVEYAPIVTSLTPILAMDLFTLNIKLQCDVDSYPESTI</sequence>
<dbReference type="Pfam" id="PF13927">
    <property type="entry name" value="Ig_3"/>
    <property type="match status" value="1"/>
</dbReference>
<feature type="domain" description="Ig-like" evidence="6">
    <location>
        <begin position="6"/>
        <end position="95"/>
    </location>
</feature>
<comment type="subcellular location">
    <subcellularLocation>
        <location evidence="1">Membrane</location>
        <topology evidence="1">Single-pass type I membrane protein</topology>
    </subcellularLocation>
</comment>
<dbReference type="AlphaFoldDB" id="A0A8S3K6M2"/>
<dbReference type="SMART" id="SM00409">
    <property type="entry name" value="IG"/>
    <property type="match status" value="1"/>
</dbReference>
<evidence type="ECO:0000256" key="5">
    <source>
        <dbReference type="ARBA" id="ARBA00023319"/>
    </source>
</evidence>
<dbReference type="CDD" id="cd00096">
    <property type="entry name" value="Ig"/>
    <property type="match status" value="1"/>
</dbReference>
<evidence type="ECO:0000313" key="8">
    <source>
        <dbReference type="EMBL" id="CAF5226596.1"/>
    </source>
</evidence>
<dbReference type="InterPro" id="IPR051275">
    <property type="entry name" value="Cell_adhesion_signaling"/>
</dbReference>
<dbReference type="InterPro" id="IPR003598">
    <property type="entry name" value="Ig_sub2"/>
</dbReference>
<proteinExistence type="predicted"/>
<dbReference type="GO" id="GO:0005911">
    <property type="term" value="C:cell-cell junction"/>
    <property type="evidence" value="ECO:0007669"/>
    <property type="project" value="TreeGrafter"/>
</dbReference>
<name>A0A8S3K6M2_9BILA</name>
<evidence type="ECO:0000256" key="1">
    <source>
        <dbReference type="ARBA" id="ARBA00004479"/>
    </source>
</evidence>
<gene>
    <name evidence="7" type="ORF">BYL167_LOCUS75642</name>
    <name evidence="8" type="ORF">GIL414_LOCUS87202</name>
</gene>
<keyword evidence="2" id="KW-0472">Membrane</keyword>
<dbReference type="GO" id="GO:0050839">
    <property type="term" value="F:cell adhesion molecule binding"/>
    <property type="evidence" value="ECO:0007669"/>
    <property type="project" value="TreeGrafter"/>
</dbReference>
<keyword evidence="3" id="KW-1015">Disulfide bond</keyword>
<dbReference type="InterPro" id="IPR013783">
    <property type="entry name" value="Ig-like_fold"/>
</dbReference>
<dbReference type="EMBL" id="CAJOBJ010378753">
    <property type="protein sequence ID" value="CAF5226596.1"/>
    <property type="molecule type" value="Genomic_DNA"/>
</dbReference>
<keyword evidence="5" id="KW-0393">Immunoglobulin domain</keyword>
<evidence type="ECO:0000259" key="6">
    <source>
        <dbReference type="PROSITE" id="PS50835"/>
    </source>
</evidence>
<dbReference type="Proteomes" id="UP000681720">
    <property type="component" value="Unassembled WGS sequence"/>
</dbReference>
<dbReference type="SMART" id="SM00408">
    <property type="entry name" value="IGc2"/>
    <property type="match status" value="1"/>
</dbReference>
<dbReference type="GO" id="GO:0005886">
    <property type="term" value="C:plasma membrane"/>
    <property type="evidence" value="ECO:0007669"/>
    <property type="project" value="TreeGrafter"/>
</dbReference>
<dbReference type="PANTHER" id="PTHR11640:SF31">
    <property type="entry name" value="IRREGULAR CHIASM C-ROUGHEST PROTEIN-RELATED"/>
    <property type="match status" value="1"/>
</dbReference>
<evidence type="ECO:0000256" key="3">
    <source>
        <dbReference type="ARBA" id="ARBA00023157"/>
    </source>
</evidence>
<evidence type="ECO:0000256" key="4">
    <source>
        <dbReference type="ARBA" id="ARBA00023180"/>
    </source>
</evidence>
<dbReference type="Proteomes" id="UP000681967">
    <property type="component" value="Unassembled WGS sequence"/>
</dbReference>
<dbReference type="InterPro" id="IPR036179">
    <property type="entry name" value="Ig-like_dom_sf"/>
</dbReference>
<dbReference type="InterPro" id="IPR007110">
    <property type="entry name" value="Ig-like_dom"/>
</dbReference>
<dbReference type="GO" id="GO:0098609">
    <property type="term" value="P:cell-cell adhesion"/>
    <property type="evidence" value="ECO:0007669"/>
    <property type="project" value="TreeGrafter"/>
</dbReference>
<evidence type="ECO:0000313" key="9">
    <source>
        <dbReference type="Proteomes" id="UP000681720"/>
    </source>
</evidence>
<feature type="non-terminal residue" evidence="8">
    <location>
        <position position="1"/>
    </location>
</feature>
<dbReference type="EMBL" id="CAJOBH010271145">
    <property type="protein sequence ID" value="CAF5164917.1"/>
    <property type="molecule type" value="Genomic_DNA"/>
</dbReference>
<keyword evidence="4" id="KW-0325">Glycoprotein</keyword>
<evidence type="ECO:0000256" key="2">
    <source>
        <dbReference type="ARBA" id="ARBA00023136"/>
    </source>
</evidence>
<protein>
    <recommendedName>
        <fullName evidence="6">Ig-like domain-containing protein</fullName>
    </recommendedName>
</protein>
<reference evidence="8" key="1">
    <citation type="submission" date="2021-02" db="EMBL/GenBank/DDBJ databases">
        <authorList>
            <person name="Nowell W R."/>
        </authorList>
    </citation>
    <scope>NUCLEOTIDE SEQUENCE</scope>
</reference>
<comment type="caution">
    <text evidence="8">The sequence shown here is derived from an EMBL/GenBank/DDBJ whole genome shotgun (WGS) entry which is preliminary data.</text>
</comment>
<dbReference type="SUPFAM" id="SSF48726">
    <property type="entry name" value="Immunoglobulin"/>
    <property type="match status" value="1"/>
</dbReference>
<dbReference type="PROSITE" id="PS50835">
    <property type="entry name" value="IG_LIKE"/>
    <property type="match status" value="1"/>
</dbReference>
<evidence type="ECO:0000313" key="7">
    <source>
        <dbReference type="EMBL" id="CAF5164917.1"/>
    </source>
</evidence>
<dbReference type="PANTHER" id="PTHR11640">
    <property type="entry name" value="NEPHRIN"/>
    <property type="match status" value="1"/>
</dbReference>
<dbReference type="InterPro" id="IPR003599">
    <property type="entry name" value="Ig_sub"/>
</dbReference>
<accession>A0A8S3K6M2</accession>
<dbReference type="Gene3D" id="2.60.40.10">
    <property type="entry name" value="Immunoglobulins"/>
    <property type="match status" value="1"/>
</dbReference>
<organism evidence="8 9">
    <name type="scientific">Rotaria magnacalcarata</name>
    <dbReference type="NCBI Taxonomy" id="392030"/>
    <lineage>
        <taxon>Eukaryota</taxon>
        <taxon>Metazoa</taxon>
        <taxon>Spiralia</taxon>
        <taxon>Gnathifera</taxon>
        <taxon>Rotifera</taxon>
        <taxon>Eurotatoria</taxon>
        <taxon>Bdelloidea</taxon>
        <taxon>Philodinida</taxon>
        <taxon>Philodinidae</taxon>
        <taxon>Rotaria</taxon>
    </lineage>
</organism>